<dbReference type="AlphaFoldDB" id="A0A1A8I857"/>
<name>A0A1A8I857_NOTKU</name>
<protein>
    <submittedName>
        <fullName evidence="2">Uncharacterized protein</fullName>
    </submittedName>
</protein>
<sequence>SRVGVGGLTHECRRRDSVALTWLRLGHSCLKAGSSLVGRHPDGCCACWEQETVDHVLLRCRLFDEQWRSLFDFQGAAGTVVFGLWILLAVPDWVVIGALLCFLWGVREALKGVAVEIRLLWQQCALWAYSLSFSVKKKKNGSECKWSLCC</sequence>
<gene>
    <name evidence="2" type="primary">CR847511.1</name>
</gene>
<keyword evidence="1" id="KW-1133">Transmembrane helix</keyword>
<feature type="transmembrane region" description="Helical" evidence="1">
    <location>
        <begin position="82"/>
        <end position="106"/>
    </location>
</feature>
<keyword evidence="1" id="KW-0472">Membrane</keyword>
<organism evidence="2">
    <name type="scientific">Nothobranchius kuhntae</name>
    <name type="common">Beira killifish</name>
    <dbReference type="NCBI Taxonomy" id="321403"/>
    <lineage>
        <taxon>Eukaryota</taxon>
        <taxon>Metazoa</taxon>
        <taxon>Chordata</taxon>
        <taxon>Craniata</taxon>
        <taxon>Vertebrata</taxon>
        <taxon>Euteleostomi</taxon>
        <taxon>Actinopterygii</taxon>
        <taxon>Neopterygii</taxon>
        <taxon>Teleostei</taxon>
        <taxon>Neoteleostei</taxon>
        <taxon>Acanthomorphata</taxon>
        <taxon>Ovalentaria</taxon>
        <taxon>Atherinomorphae</taxon>
        <taxon>Cyprinodontiformes</taxon>
        <taxon>Nothobranchiidae</taxon>
        <taxon>Nothobranchius</taxon>
    </lineage>
</organism>
<dbReference type="EMBL" id="HAED01006792">
    <property type="protein sequence ID" value="SBQ92916.1"/>
    <property type="molecule type" value="Transcribed_RNA"/>
</dbReference>
<proteinExistence type="predicted"/>
<keyword evidence="1" id="KW-0812">Transmembrane</keyword>
<accession>A0A1A8I857</accession>
<evidence type="ECO:0000256" key="1">
    <source>
        <dbReference type="SAM" id="Phobius"/>
    </source>
</evidence>
<reference evidence="2" key="1">
    <citation type="submission" date="2016-05" db="EMBL/GenBank/DDBJ databases">
        <authorList>
            <person name="Lavstsen T."/>
            <person name="Jespersen J.S."/>
        </authorList>
    </citation>
    <scope>NUCLEOTIDE SEQUENCE</scope>
    <source>
        <tissue evidence="2">Brain</tissue>
    </source>
</reference>
<reference evidence="2" key="2">
    <citation type="submission" date="2016-06" db="EMBL/GenBank/DDBJ databases">
        <title>The genome of a short-lived fish provides insights into sex chromosome evolution and the genetic control of aging.</title>
        <authorList>
            <person name="Reichwald K."/>
            <person name="Felder M."/>
            <person name="Petzold A."/>
            <person name="Koch P."/>
            <person name="Groth M."/>
            <person name="Platzer M."/>
        </authorList>
    </citation>
    <scope>NUCLEOTIDE SEQUENCE</scope>
    <source>
        <tissue evidence="2">Brain</tissue>
    </source>
</reference>
<feature type="non-terminal residue" evidence="2">
    <location>
        <position position="1"/>
    </location>
</feature>
<evidence type="ECO:0000313" key="2">
    <source>
        <dbReference type="EMBL" id="SBQ92916.1"/>
    </source>
</evidence>
<feature type="non-terminal residue" evidence="2">
    <location>
        <position position="150"/>
    </location>
</feature>